<accession>A0A1J5PPZ5</accession>
<dbReference type="SUPFAM" id="SSF56954">
    <property type="entry name" value="Outer membrane efflux proteins (OEP)"/>
    <property type="match status" value="1"/>
</dbReference>
<proteinExistence type="predicted"/>
<dbReference type="Gene3D" id="2.20.200.10">
    <property type="entry name" value="Outer membrane efflux proteins (OEP)"/>
    <property type="match status" value="1"/>
</dbReference>
<dbReference type="Pfam" id="PF02321">
    <property type="entry name" value="OEP"/>
    <property type="match status" value="1"/>
</dbReference>
<dbReference type="InterPro" id="IPR010131">
    <property type="entry name" value="MdtP/NodT-like"/>
</dbReference>
<organism evidence="1">
    <name type="scientific">mine drainage metagenome</name>
    <dbReference type="NCBI Taxonomy" id="410659"/>
    <lineage>
        <taxon>unclassified sequences</taxon>
        <taxon>metagenomes</taxon>
        <taxon>ecological metagenomes</taxon>
    </lineage>
</organism>
<dbReference type="InterPro" id="IPR003423">
    <property type="entry name" value="OMP_efflux"/>
</dbReference>
<dbReference type="PANTHER" id="PTHR30203">
    <property type="entry name" value="OUTER MEMBRANE CATION EFFLUX PROTEIN"/>
    <property type="match status" value="1"/>
</dbReference>
<reference evidence="1" key="1">
    <citation type="submission" date="2016-10" db="EMBL/GenBank/DDBJ databases">
        <title>Sequence of Gallionella enrichment culture.</title>
        <authorList>
            <person name="Poehlein A."/>
            <person name="Muehling M."/>
            <person name="Daniel R."/>
        </authorList>
    </citation>
    <scope>NUCLEOTIDE SEQUENCE</scope>
</reference>
<comment type="caution">
    <text evidence="1">The sequence shown here is derived from an EMBL/GenBank/DDBJ whole genome shotgun (WGS) entry which is preliminary data.</text>
</comment>
<evidence type="ECO:0000313" key="1">
    <source>
        <dbReference type="EMBL" id="OIQ67363.1"/>
    </source>
</evidence>
<protein>
    <submittedName>
        <fullName evidence="1">Putative efflux pump outer membrane protein TtgC</fullName>
    </submittedName>
</protein>
<dbReference type="GO" id="GO:0015562">
    <property type="term" value="F:efflux transmembrane transporter activity"/>
    <property type="evidence" value="ECO:0007669"/>
    <property type="project" value="InterPro"/>
</dbReference>
<name>A0A1J5PPZ5_9ZZZZ</name>
<gene>
    <name evidence="1" type="primary">ttgC_11</name>
    <name evidence="1" type="ORF">GALL_510600</name>
</gene>
<dbReference type="Gene3D" id="1.20.1600.10">
    <property type="entry name" value="Outer membrane efflux proteins (OEP)"/>
    <property type="match status" value="1"/>
</dbReference>
<dbReference type="EMBL" id="MLJW01005975">
    <property type="protein sequence ID" value="OIQ67363.1"/>
    <property type="molecule type" value="Genomic_DNA"/>
</dbReference>
<dbReference type="AlphaFoldDB" id="A0A1J5PPZ5"/>
<sequence length="184" mass="19092">MARQRPDILAAEALLHAASAQIGVIVAKQYPQINLSATLGSQALTAASLFGGGSLIWGLAGQLAQPVFKPGLKAETRAAEAGFDAAAANYRETVLQGLRQVADVLRALEHDAQTLQAQAAADAAAQESQRLVERQYALGSASYLQLLTAQQQAQQARIGLIAAQAARLTDTAALYQALGGSGKT</sequence>
<dbReference type="PANTHER" id="PTHR30203:SF33">
    <property type="entry name" value="BLR4455 PROTEIN"/>
    <property type="match status" value="1"/>
</dbReference>